<evidence type="ECO:0000313" key="1">
    <source>
        <dbReference type="EMBL" id="MDM1071280.1"/>
    </source>
</evidence>
<proteinExistence type="predicted"/>
<reference evidence="1" key="2">
    <citation type="journal article" date="2022" name="Sci. Total Environ.">
        <title>Prevalence, transmission, and molecular epidemiology of tet(X)-positive bacteria among humans, animals, and environmental niches in China: An epidemiological, and genomic-based study.</title>
        <authorList>
            <person name="Dong N."/>
            <person name="Zeng Y."/>
            <person name="Cai C."/>
            <person name="Sun C."/>
            <person name="Lu J."/>
            <person name="Liu C."/>
            <person name="Zhou H."/>
            <person name="Sun Q."/>
            <person name="Shu L."/>
            <person name="Wang H."/>
            <person name="Wang Y."/>
            <person name="Wang S."/>
            <person name="Wu C."/>
            <person name="Chan E.W."/>
            <person name="Chen G."/>
            <person name="Shen Z."/>
            <person name="Chen S."/>
            <person name="Zhang R."/>
        </authorList>
    </citation>
    <scope>NUCLEOTIDE SEQUENCE</scope>
    <source>
        <strain evidence="1">R655-4</strain>
    </source>
</reference>
<dbReference type="EMBL" id="JACAGJ010000001">
    <property type="protein sequence ID" value="MDM1071280.1"/>
    <property type="molecule type" value="Genomic_DNA"/>
</dbReference>
<name>A0AAJ1QC42_9FLAO</name>
<accession>A0AAJ1QC42</accession>
<protein>
    <submittedName>
        <fullName evidence="1">GLPGLI family protein</fullName>
    </submittedName>
</protein>
<reference evidence="1" key="1">
    <citation type="submission" date="2020-06" db="EMBL/GenBank/DDBJ databases">
        <authorList>
            <person name="Dong N."/>
        </authorList>
    </citation>
    <scope>NUCLEOTIDE SEQUENCE</scope>
    <source>
        <strain evidence="1">R655-4</strain>
    </source>
</reference>
<organism evidence="1 2">
    <name type="scientific">Empedobacter brevis</name>
    <dbReference type="NCBI Taxonomy" id="247"/>
    <lineage>
        <taxon>Bacteria</taxon>
        <taxon>Pseudomonadati</taxon>
        <taxon>Bacteroidota</taxon>
        <taxon>Flavobacteriia</taxon>
        <taxon>Flavobacteriales</taxon>
        <taxon>Weeksellaceae</taxon>
        <taxon>Empedobacter</taxon>
    </lineage>
</organism>
<dbReference type="AlphaFoldDB" id="A0AAJ1QC42"/>
<gene>
    <name evidence="1" type="ORF">HX001_02110</name>
</gene>
<dbReference type="Proteomes" id="UP001170959">
    <property type="component" value="Unassembled WGS sequence"/>
</dbReference>
<evidence type="ECO:0000313" key="2">
    <source>
        <dbReference type="Proteomes" id="UP001170959"/>
    </source>
</evidence>
<comment type="caution">
    <text evidence="1">The sequence shown here is derived from an EMBL/GenBank/DDBJ whole genome shotgun (WGS) entry which is preliminary data.</text>
</comment>
<dbReference type="RefSeq" id="WP_286491692.1">
    <property type="nucleotide sequence ID" value="NZ_JACAGJ010000001.1"/>
</dbReference>
<dbReference type="NCBIfam" id="TIGR01200">
    <property type="entry name" value="GLPGLI"/>
    <property type="match status" value="1"/>
</dbReference>
<sequence>MKYLFSSIIFFISNLLFSQVKYDYMFYMDDTVREGSLMVDKEGNKATYIDYGSKWRKVDKEKKAEKKEFVVSVSGPVDSYFYKEKNKNLIYYEELLRLYYMVVDSTLTIKWTLEKEKKVIDGVTCNKATTNFRGRKWIAWYNPDMPEYFGPWKFYGLPGVIYEVADESKRFVFVLERIDKKFDYESVKINLKDYKNIDLKTYDELRIDAISLKALSNQRDYIIEQKPYKRNGIELIYEWEDEK</sequence>
<dbReference type="InterPro" id="IPR005901">
    <property type="entry name" value="GLPGLI"/>
</dbReference>